<keyword evidence="2" id="KW-1185">Reference proteome</keyword>
<dbReference type="Proteomes" id="UP000241964">
    <property type="component" value="Unassembled WGS sequence"/>
</dbReference>
<name>A0A2P8FI51_9BACT</name>
<organism evidence="1 2">
    <name type="scientific">Dyadobacter jiangsuensis</name>
    <dbReference type="NCBI Taxonomy" id="1591085"/>
    <lineage>
        <taxon>Bacteria</taxon>
        <taxon>Pseudomonadati</taxon>
        <taxon>Bacteroidota</taxon>
        <taxon>Cytophagia</taxon>
        <taxon>Cytophagales</taxon>
        <taxon>Spirosomataceae</taxon>
        <taxon>Dyadobacter</taxon>
    </lineage>
</organism>
<sequence>MPLCAMVYYNRFFSFATNFKWSVKSIGFVPFVSGVHGLNKFKAIQDWFETELSNNLNCLKSERNLQLHMQL</sequence>
<gene>
    <name evidence="1" type="ORF">CLV60_12215</name>
</gene>
<evidence type="ECO:0000313" key="2">
    <source>
        <dbReference type="Proteomes" id="UP000241964"/>
    </source>
</evidence>
<dbReference type="AlphaFoldDB" id="A0A2P8FI51"/>
<protein>
    <submittedName>
        <fullName evidence="1">Uncharacterized protein</fullName>
    </submittedName>
</protein>
<dbReference type="EMBL" id="PYAS01000022">
    <property type="protein sequence ID" value="PSL21398.1"/>
    <property type="molecule type" value="Genomic_DNA"/>
</dbReference>
<reference evidence="1 2" key="1">
    <citation type="submission" date="2018-03" db="EMBL/GenBank/DDBJ databases">
        <title>Genomic Encyclopedia of Archaeal and Bacterial Type Strains, Phase II (KMG-II): from individual species to whole genera.</title>
        <authorList>
            <person name="Goeker M."/>
        </authorList>
    </citation>
    <scope>NUCLEOTIDE SEQUENCE [LARGE SCALE GENOMIC DNA]</scope>
    <source>
        <strain evidence="1 2">DSM 29057</strain>
    </source>
</reference>
<comment type="caution">
    <text evidence="1">The sequence shown here is derived from an EMBL/GenBank/DDBJ whole genome shotgun (WGS) entry which is preliminary data.</text>
</comment>
<accession>A0A2P8FI51</accession>
<evidence type="ECO:0000313" key="1">
    <source>
        <dbReference type="EMBL" id="PSL21398.1"/>
    </source>
</evidence>
<proteinExistence type="predicted"/>